<feature type="compositionally biased region" description="Basic and acidic residues" evidence="1">
    <location>
        <begin position="3332"/>
        <end position="3343"/>
    </location>
</feature>
<feature type="compositionally biased region" description="Basic and acidic residues" evidence="1">
    <location>
        <begin position="3381"/>
        <end position="3406"/>
    </location>
</feature>
<dbReference type="GeneID" id="24267705"/>
<feature type="compositionally biased region" description="Polar residues" evidence="1">
    <location>
        <begin position="2062"/>
        <end position="2071"/>
    </location>
</feature>
<feature type="region of interest" description="Disordered" evidence="1">
    <location>
        <begin position="2242"/>
        <end position="2265"/>
    </location>
</feature>
<feature type="compositionally biased region" description="Basic and acidic residues" evidence="1">
    <location>
        <begin position="1927"/>
        <end position="1944"/>
    </location>
</feature>
<feature type="region of interest" description="Disordered" evidence="1">
    <location>
        <begin position="1537"/>
        <end position="1570"/>
    </location>
</feature>
<feature type="region of interest" description="Disordered" evidence="1">
    <location>
        <begin position="863"/>
        <end position="889"/>
    </location>
</feature>
<dbReference type="InterPro" id="IPR026736">
    <property type="entry name" value="Virilizer"/>
</dbReference>
<feature type="region of interest" description="Disordered" evidence="1">
    <location>
        <begin position="906"/>
        <end position="967"/>
    </location>
</feature>
<reference evidence="2 3" key="1">
    <citation type="submission" date="2014-03" db="EMBL/GenBank/DDBJ databases">
        <title>The Genome Sequence of Plasmodium fragile nilgiri.</title>
        <authorList>
            <consortium name="The Broad Institute Genomics Platform"/>
            <consortium name="The Broad Institute Genome Sequencing Center for Infectious Disease"/>
            <person name="Neafsey D."/>
            <person name="Duraisingh M."/>
            <person name="Young S.K."/>
            <person name="Zeng Q."/>
            <person name="Gargeya S."/>
            <person name="Abouelleil A."/>
            <person name="Alvarado L."/>
            <person name="Chapman S.B."/>
            <person name="Gainer-Dewar J."/>
            <person name="Goldberg J."/>
            <person name="Griggs A."/>
            <person name="Gujja S."/>
            <person name="Hansen M."/>
            <person name="Howarth C."/>
            <person name="Imamovic A."/>
            <person name="Larimer J."/>
            <person name="Pearson M."/>
            <person name="Poon T.W."/>
            <person name="Priest M."/>
            <person name="Roberts A."/>
            <person name="Saif S."/>
            <person name="Shea T."/>
            <person name="Sykes S."/>
            <person name="Wortman J."/>
            <person name="Nusbaum C."/>
            <person name="Birren B."/>
        </authorList>
    </citation>
    <scope>NUCLEOTIDE SEQUENCE [LARGE SCALE GENOMIC DNA]</scope>
    <source>
        <strain evidence="3">nilgiri</strain>
    </source>
</reference>
<dbReference type="RefSeq" id="XP_012335445.1">
    <property type="nucleotide sequence ID" value="XM_012480022.1"/>
</dbReference>
<dbReference type="OMA" id="DHYGDDH"/>
<feature type="region of interest" description="Disordered" evidence="1">
    <location>
        <begin position="1"/>
        <end position="37"/>
    </location>
</feature>
<name>A0A0D9QMD0_PLAFR</name>
<feature type="compositionally biased region" description="Polar residues" evidence="1">
    <location>
        <begin position="2975"/>
        <end position="2992"/>
    </location>
</feature>
<feature type="region of interest" description="Disordered" evidence="1">
    <location>
        <begin position="3485"/>
        <end position="3550"/>
    </location>
</feature>
<feature type="compositionally biased region" description="Polar residues" evidence="1">
    <location>
        <begin position="3427"/>
        <end position="3441"/>
    </location>
</feature>
<sequence length="3757" mass="433109">MYLSKEKKEHEEEGKRAVGAKNPSSQRNRKYGRNAKHPASVYNNRYINKFHKRNNDLRTKKGNHGMMSFGNLSLNSTHQHMKAENIKNNQVYFNKNNITRGSKENTRTTVYKKNYFGHDNINYNTFINSQTSVCSFHIEKTEEDIKNQHKFNETVYRSNDTNVVTEVSNSPFPSFVEEVNFTNHLVQLSAILILSNNDKIFNNLEFEGKTNPSPNDCNLCIYVNVINKSTPQYYKQLYPVSYNFKNRLLFATPSSSSVVDSSLLVDKIIIKGNFKTLSLIVLGQPEEITEALISYRENLLDGNLRSKIGEDTLDVENIDLEKDDFYVPRRPVDIRTYNINTLIDEKLISNQPSEGNYFEKIDWPLGGAQDEGVGRSKLGGIGQMGQTGEARYPQHLLQLNHLCDLLEEQFLKNNAHQIGNSNCDDAVKSEENETSHNNPLEGKQTSGENIESQQEKQTEEHNSDVHDMSGEESETTSSKKDTMPSFIPPDNELIIKILNEFTEMYKIKKHISKDNSITCRKIIKYGMMWMFYILNQIKKDQNNFLLNYAKYTEIKTYDILGCLLLLRRCALYSELAKDLIHMNFNAHMIYMDTQRPHVLINLVDMLSVNNVYFFSSWKIKTSILKSLIALISDAYVMSHFCSYMDENGETPYQKLLKLSESNKMKRYNVKRLLGIILCRVKLYEHISSFERAVMHIVAQRKSYDKKLFNQSVTSKLIYELKNVHKELFQHSCRPESKNSCYDEPYEEEIFILDEKKKKKKNYYLHKLHHYVLSYLKRNKFFILFLYILKEFEIYLKSSLFLNSYDIAFVTAVNDFLFYFLNCSGGINFLLNYNFTIFEKLYKSICLLINKKMKELNGKVNHLMTGQEDGPGTDQMIDSTRNKGADNPELSNVGAKIQLFKTKSNESASNSYDSASEAKDGRTEKATENDPSSYDFEDPYGERGQVRGTKTLPEEDDTIDEGGVGTRGNMDNAYSGVGAVGGNLAAANSPYERDDPNASAENMKHNFIFNEKNFFYDNSKCMYTYNDVLRNRDLSDDQYLDGFNYKDMKNARNYCSYILCALKTFFKTNLLIELFFNSGGNISLEHLKFFNVLSSYPLPKLALFNNDNFYYLFLHLIHLLYYFIYMEKLYEEGLLTGDPTSTKSNCTNHGQEDEGREDLDNDTEGKRNEAQSSPIDTLTDMDKTNPLSNSHVSSNTNECILVTIRYLIGIIYNLIFYDESGHYVYHLGYSIYVCLEEMKNITGEVKMNKDYSFGNLNNIFPNKILLKNYLSNDKLFYNNYFYLYDNLKGLYSELYRYEKKKFNEMSPARKKELYEGKLLNVLSNTHEAANKQEEDLSAPAQSLLDQIKERIKKKEKMYLDLPPLKSTYTPNVTKIIESCKVEKDNKYALRKSKELNNYNCKLHNDIYINNSSKNCSRLGSGSSTNNQYVELLEELDDTPTESYPPHRKIDTSTYPFLPLNLLYYYMNLCPNVNFFSKLYDENGLREKGALEGEDDEKYMLQQQEGDIFYLNRQGVFHSDELHHKNYIFLKNDKIDETNKPIRGETSKDRKNINRNSANYSDNNGGDNNTLLSGSGQQEDGAFLANANYVSKYEHGDFKNIGTILYRENNLEFIIKLITKCIFYLNGNTFKLALLNFNKMSGRVLYKILKHRRKTLFLVKSILNILLNFFYNLTSNSNSISLKSYRNSELFYSLLFLLNKLLSFTDWLGSNNTSECNHHSSVFLLRYNIIYLLRIFYLWFNKTSDNQSFLFRCVLKYTRILPSFSTSGMLLILTFFDLKNIFPDYIYSFFLAKNLKGICYDADKAGASLEELAKEQQNQMQQRGDPQGQDMQMEDSEWEEVTDVGESEENCEDDDVDKVKQECAVDVVGEADTAEGNPKRGGKHTKGKRAATKGRGRKGKKNKNDGQGSEVANQLDEEANPEGDAPNGETHHEKVQDHMANGEEAHSAGLEPSRCPQTEEEENERDVNQDEFSSLAKYCTSPYDKWVVCRNNRKTFDRYALELDRPCDNFLSDVEEDSKKEEQDGGVANQDGEQKHNIAESLHEDSLSRVRSTADTTHRDEFNTEGNENLNENPHTKLSDELYNEQMGQPNDEEDNQGGKLERVVMYCKLDDAFQENEDKTLYLCCDINVMKRILNEQLCDQFRVLNLAHSTDDHEEMIQGDKKNAPQMYAPHNRSLIGNLSLNLSDVEEETNKENNNEAGSNNPNNFNILNDDSLAKNYIGNNSKGISFLSTRKLVCRGGKELSLHPNSGKHVNVGGGAGDISSFLSPEIKDQNSEEDDHSPQNSFSFQNFKSAGRRMTTDEGPNSDDPGAANDNEFYRPNSDNTDEKSNKPLWGEDYSSQLGLEATRKKTTSIRVTCPYAIRNFVNEIEENCAEHILKRIRRNEHLAEQHINLSRLSQVEREKIYLIKRELKIREYTNLEDLCDYINFIVRISKTNNVIGRALSTYCCVLLLNHRIPIFSILFNHIYSIMNQLKKINMYNTNSNDDQTSICMNKINFYSFYSYNSTQLSNIFYTFNKEIYLLKELSNFFSFLLDIFHMSFFNSYKNTYNRLIRLIYLPAKKLLDVLYDLIRNLNDVVPQELIRYVVKLSATIFRGYTYVLFVFFNKHTILHSQRNTLLATSPRERPNEYAPLQPQECLFIQKKRKPADHITSCQDEQKENANTSTNDESSLNQKVFLSCPNYVKYIKFFIQYYAELINTKNVIDDENKKKVLYKYDHYVDLKTVHLCLINIYEIVKNRVFFFFSFFKVQRGLANLFFRYIHKCKNGKEGRGPFLFSKEYSGTKQKGDAQTAQLLPASTSFEETEMAFIHLFDFYLKPNRHINLSYLLDFFSCLCNVIQDMNYKIIELYQYINVIDIIISIILRIVDYNFNSLFILHHLVSPDASPVTRHVNRVMRMHRAERLSQTTGEGHNLAQNNSSSTECKDKNGNKVNTFEKKKKKTMLLPNVDDFKKNFLSSLLNSLENLHSSLKKKLHDQSQQVDPFNDPTGDNFQSGKGDDCADEPEGSTDMNTMKLDVKAEQQDEDANQSAYMNRNKPNDAIGTSDAEPPLHLLSIAVLNLISKVKSVKERVLTLNACFVPTITFKTFLLFVCYEMNELKNIYRAQTAKRSFLAVQVPGGEANQKRRRRNGEDDGVEAEVDNDNEPKEDICSVEDERSANNALMTNDLAVSDPSATHTKDCPSLCYSIFNDANVTINNHFLFKKLSDVFYAPNILNIVTKSFESHQHIDDNYLITMKNMNASISIPSVNKKLYDHCSHLFADIQSNIYLNENDQDRHSFTLFNVSQESKSKEIDEQHALYNYITLLKEEKNKLQKKKMDAKNVRATQTKGGKQYKRGDKNTFEDHFRNRKTVSSRAPSKHVDDYEATNAANNAATTDANGNLNAKEKENEKENEKDNENENEQGVRENNDMSLDTTVKGDIIAGPKGGSKNATTKNVHTQDKNQINRTTNRLYKTNNTSNTGVDGIVNDISGNDVAAMPSNLNAVKNDMYVSSKPGERTNKRNNQKGTGRRRADGYASGGARGEYQQEANYDANHDPNYDPSFEPNMDHHDDYNQYDPRDHLNSHGYDIDGEEQNPYDPMNNYDNEDNMVMNSYNRPGHHPNDLYDTNHALHRYNNKNDIHMDGMENNMDTNDYQVNLHHDENFDVAYGDQISNHKESITSGNANLSSSHMDSNINLEQDNENGVPSKNSQFEDCTCYKFNLVGWKEFSEDGHKNDLDVCKIVNKPVLLRDPRIKMKFLKILDRHKNIKDIFKKLGVDIK</sequence>
<evidence type="ECO:0000313" key="3">
    <source>
        <dbReference type="Proteomes" id="UP000054561"/>
    </source>
</evidence>
<evidence type="ECO:0000313" key="2">
    <source>
        <dbReference type="EMBL" id="KJP87957.1"/>
    </source>
</evidence>
<dbReference type="GO" id="GO:0036396">
    <property type="term" value="C:RNA N6-methyladenosine methyltransferase complex"/>
    <property type="evidence" value="ECO:0007669"/>
    <property type="project" value="TreeGrafter"/>
</dbReference>
<accession>A0A0D9QMD0</accession>
<feature type="compositionally biased region" description="Basic and acidic residues" evidence="1">
    <location>
        <begin position="453"/>
        <end position="469"/>
    </location>
</feature>
<feature type="compositionally biased region" description="Basic and acidic residues" evidence="1">
    <location>
        <begin position="2030"/>
        <end position="2046"/>
    </location>
</feature>
<dbReference type="VEuPathDB" id="PlasmoDB:AK88_02391"/>
<dbReference type="EMBL" id="KQ001667">
    <property type="protein sequence ID" value="KJP87957.1"/>
    <property type="molecule type" value="Genomic_DNA"/>
</dbReference>
<feature type="compositionally biased region" description="Polar residues" evidence="1">
    <location>
        <begin position="2904"/>
        <end position="2920"/>
    </location>
</feature>
<feature type="region of interest" description="Disordered" evidence="1">
    <location>
        <begin position="2972"/>
        <end position="3008"/>
    </location>
</feature>
<organism evidence="2 3">
    <name type="scientific">Plasmodium fragile</name>
    <dbReference type="NCBI Taxonomy" id="5857"/>
    <lineage>
        <taxon>Eukaryota</taxon>
        <taxon>Sar</taxon>
        <taxon>Alveolata</taxon>
        <taxon>Apicomplexa</taxon>
        <taxon>Aconoidasida</taxon>
        <taxon>Haemosporida</taxon>
        <taxon>Plasmodiidae</taxon>
        <taxon>Plasmodium</taxon>
        <taxon>Plasmodium (Plasmodium)</taxon>
    </lineage>
</organism>
<dbReference type="Proteomes" id="UP000054561">
    <property type="component" value="Unassembled WGS sequence"/>
</dbReference>
<feature type="region of interest" description="Disordered" evidence="1">
    <location>
        <begin position="2904"/>
        <end position="2928"/>
    </location>
</feature>
<feature type="compositionally biased region" description="Basic and acidic residues" evidence="1">
    <location>
        <begin position="1537"/>
        <end position="1550"/>
    </location>
</feature>
<feature type="compositionally biased region" description="Low complexity" evidence="1">
    <location>
        <begin position="3363"/>
        <end position="3380"/>
    </location>
</feature>
<feature type="compositionally biased region" description="Basic and acidic residues" evidence="1">
    <location>
        <begin position="1"/>
        <end position="16"/>
    </location>
</feature>
<feature type="compositionally biased region" description="Polar residues" evidence="1">
    <location>
        <begin position="435"/>
        <end position="452"/>
    </location>
</feature>
<feature type="compositionally biased region" description="Basic and acidic residues" evidence="1">
    <location>
        <begin position="915"/>
        <end position="927"/>
    </location>
</feature>
<feature type="region of interest" description="Disordered" evidence="1">
    <location>
        <begin position="1811"/>
        <end position="1968"/>
    </location>
</feature>
<proteinExistence type="predicted"/>
<feature type="compositionally biased region" description="Basic residues" evidence="1">
    <location>
        <begin position="3498"/>
        <end position="3507"/>
    </location>
</feature>
<keyword evidence="3" id="KW-1185">Reference proteome</keyword>
<dbReference type="GO" id="GO:0003723">
    <property type="term" value="F:RNA binding"/>
    <property type="evidence" value="ECO:0007669"/>
    <property type="project" value="TreeGrafter"/>
</dbReference>
<feature type="region of interest" description="Disordered" evidence="1">
    <location>
        <begin position="1140"/>
        <end position="1192"/>
    </location>
</feature>
<feature type="compositionally biased region" description="Acidic residues" evidence="1">
    <location>
        <begin position="1830"/>
        <end position="1854"/>
    </location>
</feature>
<dbReference type="PANTHER" id="PTHR23185:SF0">
    <property type="entry name" value="PROTEIN VIRILIZER HOMOLOG"/>
    <property type="match status" value="1"/>
</dbReference>
<feature type="compositionally biased region" description="Acidic residues" evidence="1">
    <location>
        <begin position="3130"/>
        <end position="3140"/>
    </location>
</feature>
<feature type="compositionally biased region" description="Basic residues" evidence="1">
    <location>
        <begin position="27"/>
        <end position="36"/>
    </location>
</feature>
<protein>
    <submittedName>
        <fullName evidence="2">Uncharacterized protein</fullName>
    </submittedName>
</protein>
<feature type="compositionally biased region" description="Polar residues" evidence="1">
    <location>
        <begin position="1552"/>
        <end position="1570"/>
    </location>
</feature>
<feature type="compositionally biased region" description="Polar residues" evidence="1">
    <location>
        <begin position="1813"/>
        <end position="1822"/>
    </location>
</feature>
<feature type="region of interest" description="Disordered" evidence="1">
    <location>
        <begin position="2295"/>
        <end position="2335"/>
    </location>
</feature>
<dbReference type="PANTHER" id="PTHR23185">
    <property type="entry name" value="PROTEIN VIRILIZER HOMOLOG"/>
    <property type="match status" value="1"/>
</dbReference>
<feature type="compositionally biased region" description="Basic residues" evidence="1">
    <location>
        <begin position="1878"/>
        <end position="1899"/>
    </location>
</feature>
<feature type="region of interest" description="Disordered" evidence="1">
    <location>
        <begin position="422"/>
        <end position="486"/>
    </location>
</feature>
<gene>
    <name evidence="2" type="ORF">AK88_02391</name>
</gene>
<evidence type="ECO:0000256" key="1">
    <source>
        <dbReference type="SAM" id="MobiDB-lite"/>
    </source>
</evidence>
<feature type="region of interest" description="Disordered" evidence="1">
    <location>
        <begin position="2013"/>
        <end position="2073"/>
    </location>
</feature>
<dbReference type="OrthoDB" id="371833at2759"/>
<feature type="compositionally biased region" description="Basic and acidic residues" evidence="1">
    <location>
        <begin position="425"/>
        <end position="434"/>
    </location>
</feature>
<feature type="region of interest" description="Disordered" evidence="1">
    <location>
        <begin position="3116"/>
        <end position="3144"/>
    </location>
</feature>
<feature type="region of interest" description="Disordered" evidence="1">
    <location>
        <begin position="3311"/>
        <end position="3441"/>
    </location>
</feature>